<dbReference type="AlphaFoldDB" id="A0A5D2CT41"/>
<dbReference type="Gene3D" id="1.10.630.10">
    <property type="entry name" value="Cytochrome P450"/>
    <property type="match status" value="1"/>
</dbReference>
<dbReference type="GO" id="GO:0016705">
    <property type="term" value="F:oxidoreductase activity, acting on paired donors, with incorporation or reduction of molecular oxygen"/>
    <property type="evidence" value="ECO:0007669"/>
    <property type="project" value="InterPro"/>
</dbReference>
<sequence>MRGNPTKDLKPYLMSRILMGFMVVVKPLLDGLICKPAGVPSILKSQGIKGPPSSFLLWDVNKRRWKWSESSQEGSTFMLSMGNTLVLQLSSPELMKEISINTSFALGRPWAQQVATEPLLGQGIVAAKGALRTPQQNPCYSYVERVKV</sequence>
<reference evidence="1 2" key="1">
    <citation type="submission" date="2019-06" db="EMBL/GenBank/DDBJ databases">
        <title>WGS assembly of Gossypium darwinii.</title>
        <authorList>
            <person name="Chen Z.J."/>
            <person name="Sreedasyam A."/>
            <person name="Ando A."/>
            <person name="Song Q."/>
            <person name="De L."/>
            <person name="Hulse-Kemp A."/>
            <person name="Ding M."/>
            <person name="Ye W."/>
            <person name="Kirkbride R."/>
            <person name="Jenkins J."/>
            <person name="Plott C."/>
            <person name="Lovell J."/>
            <person name="Lin Y.-M."/>
            <person name="Vaughn R."/>
            <person name="Liu B."/>
            <person name="Li W."/>
            <person name="Simpson S."/>
            <person name="Scheffler B."/>
            <person name="Saski C."/>
            <person name="Grover C."/>
            <person name="Hu G."/>
            <person name="Conover J."/>
            <person name="Carlson J."/>
            <person name="Shu S."/>
            <person name="Boston L."/>
            <person name="Williams M."/>
            <person name="Peterson D."/>
            <person name="Mcgee K."/>
            <person name="Jones D."/>
            <person name="Wendel J."/>
            <person name="Stelly D."/>
            <person name="Grimwood J."/>
            <person name="Schmutz J."/>
        </authorList>
    </citation>
    <scope>NUCLEOTIDE SEQUENCE [LARGE SCALE GENOMIC DNA]</scope>
    <source>
        <strain evidence="1">1808015.09</strain>
    </source>
</reference>
<name>A0A5D2CT41_GOSDA</name>
<dbReference type="GO" id="GO:0004497">
    <property type="term" value="F:monooxygenase activity"/>
    <property type="evidence" value="ECO:0007669"/>
    <property type="project" value="InterPro"/>
</dbReference>
<dbReference type="GO" id="GO:0005506">
    <property type="term" value="F:iron ion binding"/>
    <property type="evidence" value="ECO:0007669"/>
    <property type="project" value="InterPro"/>
</dbReference>
<dbReference type="Proteomes" id="UP000323506">
    <property type="component" value="Chromosome D04"/>
</dbReference>
<evidence type="ECO:0000313" key="2">
    <source>
        <dbReference type="Proteomes" id="UP000323506"/>
    </source>
</evidence>
<organism evidence="1 2">
    <name type="scientific">Gossypium darwinii</name>
    <name type="common">Darwin's cotton</name>
    <name type="synonym">Gossypium barbadense var. darwinii</name>
    <dbReference type="NCBI Taxonomy" id="34276"/>
    <lineage>
        <taxon>Eukaryota</taxon>
        <taxon>Viridiplantae</taxon>
        <taxon>Streptophyta</taxon>
        <taxon>Embryophyta</taxon>
        <taxon>Tracheophyta</taxon>
        <taxon>Spermatophyta</taxon>
        <taxon>Magnoliopsida</taxon>
        <taxon>eudicotyledons</taxon>
        <taxon>Gunneridae</taxon>
        <taxon>Pentapetalae</taxon>
        <taxon>rosids</taxon>
        <taxon>malvids</taxon>
        <taxon>Malvales</taxon>
        <taxon>Malvaceae</taxon>
        <taxon>Malvoideae</taxon>
        <taxon>Gossypium</taxon>
    </lineage>
</organism>
<gene>
    <name evidence="1" type="ORF">ES288_D04G023800v1</name>
</gene>
<keyword evidence="2" id="KW-1185">Reference proteome</keyword>
<proteinExistence type="predicted"/>
<dbReference type="GO" id="GO:0020037">
    <property type="term" value="F:heme binding"/>
    <property type="evidence" value="ECO:0007669"/>
    <property type="project" value="InterPro"/>
</dbReference>
<dbReference type="InterPro" id="IPR036396">
    <property type="entry name" value="Cyt_P450_sf"/>
</dbReference>
<evidence type="ECO:0000313" key="1">
    <source>
        <dbReference type="EMBL" id="TYG72474.1"/>
    </source>
</evidence>
<protein>
    <submittedName>
        <fullName evidence="1">Uncharacterized protein</fullName>
    </submittedName>
</protein>
<dbReference type="EMBL" id="CM017704">
    <property type="protein sequence ID" value="TYG72474.1"/>
    <property type="molecule type" value="Genomic_DNA"/>
</dbReference>
<accession>A0A5D2CT41</accession>